<dbReference type="PRINTS" id="PR00237">
    <property type="entry name" value="GPCRRHODOPSN"/>
</dbReference>
<keyword evidence="4 6" id="KW-0472">Membrane</keyword>
<feature type="transmembrane region" description="Helical" evidence="6">
    <location>
        <begin position="86"/>
        <end position="107"/>
    </location>
</feature>
<keyword evidence="2 5" id="KW-0812">Transmembrane</keyword>
<evidence type="ECO:0000313" key="8">
    <source>
        <dbReference type="EMBL" id="RNA17879.1"/>
    </source>
</evidence>
<dbReference type="Proteomes" id="UP000276133">
    <property type="component" value="Unassembled WGS sequence"/>
</dbReference>
<evidence type="ECO:0000256" key="5">
    <source>
        <dbReference type="RuleBase" id="RU000688"/>
    </source>
</evidence>
<comment type="similarity">
    <text evidence="5">Belongs to the G-protein coupled receptor 1 family.</text>
</comment>
<dbReference type="Gene3D" id="1.20.1070.10">
    <property type="entry name" value="Rhodopsin 7-helix transmembrane proteins"/>
    <property type="match status" value="1"/>
</dbReference>
<evidence type="ECO:0000259" key="7">
    <source>
        <dbReference type="PROSITE" id="PS50262"/>
    </source>
</evidence>
<keyword evidence="3 6" id="KW-1133">Transmembrane helix</keyword>
<evidence type="ECO:0000313" key="9">
    <source>
        <dbReference type="Proteomes" id="UP000276133"/>
    </source>
</evidence>
<feature type="domain" description="G-protein coupled receptors family 1 profile" evidence="7">
    <location>
        <begin position="25"/>
        <end position="117"/>
    </location>
</feature>
<reference evidence="8 9" key="1">
    <citation type="journal article" date="2018" name="Sci. Rep.">
        <title>Genomic signatures of local adaptation to the degree of environmental predictability in rotifers.</title>
        <authorList>
            <person name="Franch-Gras L."/>
            <person name="Hahn C."/>
            <person name="Garcia-Roger E.M."/>
            <person name="Carmona M.J."/>
            <person name="Serra M."/>
            <person name="Gomez A."/>
        </authorList>
    </citation>
    <scope>NUCLEOTIDE SEQUENCE [LARGE SCALE GENOMIC DNA]</scope>
    <source>
        <strain evidence="8">HYR1</strain>
    </source>
</reference>
<evidence type="ECO:0000256" key="2">
    <source>
        <dbReference type="ARBA" id="ARBA00022692"/>
    </source>
</evidence>
<feature type="transmembrane region" description="Helical" evidence="6">
    <location>
        <begin position="45"/>
        <end position="64"/>
    </location>
</feature>
<dbReference type="OrthoDB" id="10018446at2759"/>
<organism evidence="8 9">
    <name type="scientific">Brachionus plicatilis</name>
    <name type="common">Marine rotifer</name>
    <name type="synonym">Brachionus muelleri</name>
    <dbReference type="NCBI Taxonomy" id="10195"/>
    <lineage>
        <taxon>Eukaryota</taxon>
        <taxon>Metazoa</taxon>
        <taxon>Spiralia</taxon>
        <taxon>Gnathifera</taxon>
        <taxon>Rotifera</taxon>
        <taxon>Eurotatoria</taxon>
        <taxon>Monogononta</taxon>
        <taxon>Pseudotrocha</taxon>
        <taxon>Ploima</taxon>
        <taxon>Brachionidae</taxon>
        <taxon>Brachionus</taxon>
    </lineage>
</organism>
<dbReference type="GO" id="GO:0004930">
    <property type="term" value="F:G protein-coupled receptor activity"/>
    <property type="evidence" value="ECO:0007669"/>
    <property type="project" value="UniProtKB-KW"/>
</dbReference>
<evidence type="ECO:0000256" key="4">
    <source>
        <dbReference type="ARBA" id="ARBA00023136"/>
    </source>
</evidence>
<dbReference type="EMBL" id="REGN01004352">
    <property type="protein sequence ID" value="RNA17879.1"/>
    <property type="molecule type" value="Genomic_DNA"/>
</dbReference>
<feature type="transmembrane region" description="Helical" evidence="6">
    <location>
        <begin position="12"/>
        <end position="33"/>
    </location>
</feature>
<dbReference type="GO" id="GO:0016020">
    <property type="term" value="C:membrane"/>
    <property type="evidence" value="ECO:0007669"/>
    <property type="project" value="UniProtKB-SubCell"/>
</dbReference>
<dbReference type="SUPFAM" id="SSF81321">
    <property type="entry name" value="Family A G protein-coupled receptor-like"/>
    <property type="match status" value="1"/>
</dbReference>
<proteinExistence type="inferred from homology"/>
<dbReference type="AlphaFoldDB" id="A0A3M7R340"/>
<dbReference type="InterPro" id="IPR017452">
    <property type="entry name" value="GPCR_Rhodpsn_7TM"/>
</dbReference>
<gene>
    <name evidence="8" type="ORF">BpHYR1_011920</name>
</gene>
<keyword evidence="5" id="KW-0297">G-protein coupled receptor</keyword>
<keyword evidence="5" id="KW-0807">Transducer</keyword>
<keyword evidence="5" id="KW-0675">Receptor</keyword>
<evidence type="ECO:0000256" key="3">
    <source>
        <dbReference type="ARBA" id="ARBA00022989"/>
    </source>
</evidence>
<sequence length="257" mass="29891">MNSLDLFSNVVSILPLVIIVLGLFGNCTCFLIFRLNRQFSKVPSMVFLSFVAIFDTLSLFEWNLNHFLGPNFGIRLEFQNLFNCKFFVFLQVYSLQVSALLLSIMCIDRYVTISSIPGSIYSRMPFSTVKNSTQTTSFNGSLQTSFRIIRRKEKCYWYTENFRFYPTIDHPVFKQNKEMFGEKKKFEPIMTLPSSIAFGFFSEKIRKNKGVNFVFSLLDTLAFMFHSTLFFNCFVTNAKFRQYCFESIGSTTYGNLV</sequence>
<evidence type="ECO:0000256" key="6">
    <source>
        <dbReference type="SAM" id="Phobius"/>
    </source>
</evidence>
<keyword evidence="9" id="KW-1185">Reference proteome</keyword>
<feature type="transmembrane region" description="Helical" evidence="6">
    <location>
        <begin position="211"/>
        <end position="231"/>
    </location>
</feature>
<comment type="caution">
    <text evidence="8">The sequence shown here is derived from an EMBL/GenBank/DDBJ whole genome shotgun (WGS) entry which is preliminary data.</text>
</comment>
<comment type="subcellular location">
    <subcellularLocation>
        <location evidence="1">Membrane</location>
    </subcellularLocation>
</comment>
<dbReference type="InterPro" id="IPR000276">
    <property type="entry name" value="GPCR_Rhodpsn"/>
</dbReference>
<dbReference type="PROSITE" id="PS00237">
    <property type="entry name" value="G_PROTEIN_RECEP_F1_1"/>
    <property type="match status" value="1"/>
</dbReference>
<evidence type="ECO:0000256" key="1">
    <source>
        <dbReference type="ARBA" id="ARBA00004370"/>
    </source>
</evidence>
<accession>A0A3M7R340</accession>
<protein>
    <submittedName>
        <fullName evidence="8">Rhodopsin-like protein</fullName>
    </submittedName>
</protein>
<dbReference type="PROSITE" id="PS50262">
    <property type="entry name" value="G_PROTEIN_RECEP_F1_2"/>
    <property type="match status" value="1"/>
</dbReference>
<name>A0A3M7R340_BRAPC</name>